<feature type="compositionally biased region" description="Polar residues" evidence="1">
    <location>
        <begin position="193"/>
        <end position="203"/>
    </location>
</feature>
<dbReference type="PANTHER" id="PTHR12854:SF7">
    <property type="entry name" value="ATAXIN-2 HOMOLOG"/>
    <property type="match status" value="1"/>
</dbReference>
<feature type="compositionally biased region" description="Low complexity" evidence="1">
    <location>
        <begin position="441"/>
        <end position="457"/>
    </location>
</feature>
<gene>
    <name evidence="3" type="ORF">J437_LFUL005652</name>
</gene>
<feature type="domain" description="LsmAD" evidence="2">
    <location>
        <begin position="27"/>
        <end position="94"/>
    </location>
</feature>
<dbReference type="Pfam" id="PF06741">
    <property type="entry name" value="LsmAD"/>
    <property type="match status" value="1"/>
</dbReference>
<accession>A0A8K0NZ77</accession>
<feature type="compositionally biased region" description="Low complexity" evidence="1">
    <location>
        <begin position="229"/>
        <end position="243"/>
    </location>
</feature>
<dbReference type="InterPro" id="IPR009604">
    <property type="entry name" value="LsmAD_domain"/>
</dbReference>
<feature type="non-terminal residue" evidence="3">
    <location>
        <position position="1"/>
    </location>
</feature>
<feature type="compositionally biased region" description="Basic residues" evidence="1">
    <location>
        <begin position="165"/>
        <end position="175"/>
    </location>
</feature>
<dbReference type="OrthoDB" id="2275718at2759"/>
<dbReference type="InterPro" id="IPR009818">
    <property type="entry name" value="PAM2_motif"/>
</dbReference>
<sequence>MKYIKLEDGYQNGWDVNDMFRKNEQVYGVQSTFDHTLAGYTLQLQKSNTKDYKDAEAKATKIANEIENNPMYKARVEMENGGDEEERYAAVIRPSQPDPPVQGGNGPPGEGGKYVPPAKRKNPQSGKLMRSTPPPQSQPSQSQGLPQPHTHPQQSPHSGSLPPSSHHHHSHHHHPQPPQSSAPPKQQYPPSSANQHTGNSNFHAPQGGNTGPSLPAGFATQAPPPAGPPVVMVVGGSGQQPVVSHPPPLMQGPPPPSPVVPQQQAQPPVGGPSIPGPTPAYPVVSGGQLQQTPPAPGSTPKMNGLDGKVHKGIPPRSQPGGNMRYHDVKQHHGPQHHHNYHGHHSSSNNHHAVHHHQHQSPSQTIQHNLPPAPFPNPSSTSSPQATVTPPSTAPVSSIPSSSSSSSPPTPPSSSGSSTSSSATSPASVPQSSSVGLPPTPITSSVSTPVSSGESKSTATTPSVPVSIVEQQPNHSPAVASAPPPMGPPRKGGVGRGKEELAAEFKKFSEDFKLADSQPSDKGKGGHSGASPSVDETKEEVEKVSTLLKSTLNPNAKEFVFNPNAAPFTPRSPSTTPSRPHTPQTPQYGPGGPPGGAAGSGVSGANTGAYHLSYVVPTSQPAFTPNQSNRYRKLPVGMPHRPDLTSQMQVVAATGQPLLAPAPLPPPFVPYPAAQGTHMMPTTQPYQQ</sequence>
<evidence type="ECO:0000313" key="4">
    <source>
        <dbReference type="Proteomes" id="UP000792457"/>
    </source>
</evidence>
<evidence type="ECO:0000313" key="3">
    <source>
        <dbReference type="EMBL" id="KAG8226893.1"/>
    </source>
</evidence>
<protein>
    <recommendedName>
        <fullName evidence="2">LsmAD domain-containing protein</fullName>
    </recommendedName>
</protein>
<feature type="compositionally biased region" description="Gly residues" evidence="1">
    <location>
        <begin position="103"/>
        <end position="112"/>
    </location>
</feature>
<dbReference type="GO" id="GO:0034063">
    <property type="term" value="P:stress granule assembly"/>
    <property type="evidence" value="ECO:0007669"/>
    <property type="project" value="TreeGrafter"/>
</dbReference>
<name>A0A8K0NZ77_LADFU</name>
<feature type="region of interest" description="Disordered" evidence="1">
    <location>
        <begin position="92"/>
        <end position="606"/>
    </location>
</feature>
<dbReference type="InterPro" id="IPR045117">
    <property type="entry name" value="ATXN2-like"/>
</dbReference>
<reference evidence="3" key="1">
    <citation type="submission" date="2013-04" db="EMBL/GenBank/DDBJ databases">
        <authorList>
            <person name="Qu J."/>
            <person name="Murali S.C."/>
            <person name="Bandaranaike D."/>
            <person name="Bellair M."/>
            <person name="Blankenburg K."/>
            <person name="Chao H."/>
            <person name="Dinh H."/>
            <person name="Doddapaneni H."/>
            <person name="Downs B."/>
            <person name="Dugan-Rocha S."/>
            <person name="Elkadiri S."/>
            <person name="Gnanaolivu R.D."/>
            <person name="Hernandez B."/>
            <person name="Javaid M."/>
            <person name="Jayaseelan J.C."/>
            <person name="Lee S."/>
            <person name="Li M."/>
            <person name="Ming W."/>
            <person name="Munidasa M."/>
            <person name="Muniz J."/>
            <person name="Nguyen L."/>
            <person name="Ongeri F."/>
            <person name="Osuji N."/>
            <person name="Pu L.-L."/>
            <person name="Puazo M."/>
            <person name="Qu C."/>
            <person name="Quiroz J."/>
            <person name="Raj R."/>
            <person name="Weissenberger G."/>
            <person name="Xin Y."/>
            <person name="Zou X."/>
            <person name="Han Y."/>
            <person name="Richards S."/>
            <person name="Worley K."/>
            <person name="Muzny D."/>
            <person name="Gibbs R."/>
        </authorList>
    </citation>
    <scope>NUCLEOTIDE SEQUENCE</scope>
    <source>
        <strain evidence="3">Sampled in the wild</strain>
    </source>
</reference>
<dbReference type="AlphaFoldDB" id="A0A8K0NZ77"/>
<dbReference type="Proteomes" id="UP000792457">
    <property type="component" value="Unassembled WGS sequence"/>
</dbReference>
<evidence type="ECO:0000256" key="1">
    <source>
        <dbReference type="SAM" id="MobiDB-lite"/>
    </source>
</evidence>
<feature type="compositionally biased region" description="Low complexity" evidence="1">
    <location>
        <begin position="260"/>
        <end position="272"/>
    </location>
</feature>
<dbReference type="GO" id="GO:0010494">
    <property type="term" value="C:cytoplasmic stress granule"/>
    <property type="evidence" value="ECO:0007669"/>
    <property type="project" value="TreeGrafter"/>
</dbReference>
<feature type="compositionally biased region" description="Low complexity" evidence="1">
    <location>
        <begin position="138"/>
        <end position="164"/>
    </location>
</feature>
<feature type="compositionally biased region" description="Low complexity" evidence="1">
    <location>
        <begin position="377"/>
        <end position="434"/>
    </location>
</feature>
<feature type="compositionally biased region" description="Basic and acidic residues" evidence="1">
    <location>
        <begin position="495"/>
        <end position="523"/>
    </location>
</feature>
<feature type="compositionally biased region" description="Polar residues" evidence="1">
    <location>
        <begin position="458"/>
        <end position="474"/>
    </location>
</feature>
<feature type="compositionally biased region" description="Low complexity" evidence="1">
    <location>
        <begin position="568"/>
        <end position="586"/>
    </location>
</feature>
<feature type="compositionally biased region" description="Low complexity" evidence="1">
    <location>
        <begin position="182"/>
        <end position="192"/>
    </location>
</feature>
<reference evidence="3" key="2">
    <citation type="submission" date="2017-10" db="EMBL/GenBank/DDBJ databases">
        <title>Ladona fulva Genome sequencing and assembly.</title>
        <authorList>
            <person name="Murali S."/>
            <person name="Richards S."/>
            <person name="Bandaranaike D."/>
            <person name="Bellair M."/>
            <person name="Blankenburg K."/>
            <person name="Chao H."/>
            <person name="Dinh H."/>
            <person name="Doddapaneni H."/>
            <person name="Dugan-Rocha S."/>
            <person name="Elkadiri S."/>
            <person name="Gnanaolivu R."/>
            <person name="Hernandez B."/>
            <person name="Skinner E."/>
            <person name="Javaid M."/>
            <person name="Lee S."/>
            <person name="Li M."/>
            <person name="Ming W."/>
            <person name="Munidasa M."/>
            <person name="Muniz J."/>
            <person name="Nguyen L."/>
            <person name="Hughes D."/>
            <person name="Osuji N."/>
            <person name="Pu L.-L."/>
            <person name="Puazo M."/>
            <person name="Qu C."/>
            <person name="Quiroz J."/>
            <person name="Raj R."/>
            <person name="Weissenberger G."/>
            <person name="Xin Y."/>
            <person name="Zou X."/>
            <person name="Han Y."/>
            <person name="Worley K."/>
            <person name="Muzny D."/>
            <person name="Gibbs R."/>
        </authorList>
    </citation>
    <scope>NUCLEOTIDE SEQUENCE</scope>
    <source>
        <strain evidence="3">Sampled in the wild</strain>
    </source>
</reference>
<dbReference type="SMART" id="SM01272">
    <property type="entry name" value="LsmAD"/>
    <property type="match status" value="1"/>
</dbReference>
<keyword evidence="4" id="KW-1185">Reference proteome</keyword>
<dbReference type="Pfam" id="PF07145">
    <property type="entry name" value="PAM2"/>
    <property type="match status" value="1"/>
</dbReference>
<comment type="caution">
    <text evidence="3">The sequence shown here is derived from an EMBL/GenBank/DDBJ whole genome shotgun (WGS) entry which is preliminary data.</text>
</comment>
<dbReference type="PANTHER" id="PTHR12854">
    <property type="entry name" value="ATAXIN 2-RELATED"/>
    <property type="match status" value="1"/>
</dbReference>
<dbReference type="EMBL" id="KZ308301">
    <property type="protein sequence ID" value="KAG8226893.1"/>
    <property type="molecule type" value="Genomic_DNA"/>
</dbReference>
<feature type="compositionally biased region" description="Basic residues" evidence="1">
    <location>
        <begin position="331"/>
        <end position="344"/>
    </location>
</feature>
<evidence type="ECO:0000259" key="2">
    <source>
        <dbReference type="SMART" id="SM01272"/>
    </source>
</evidence>
<organism evidence="3 4">
    <name type="scientific">Ladona fulva</name>
    <name type="common">Scarce chaser dragonfly</name>
    <name type="synonym">Libellula fulva</name>
    <dbReference type="NCBI Taxonomy" id="123851"/>
    <lineage>
        <taxon>Eukaryota</taxon>
        <taxon>Metazoa</taxon>
        <taxon>Ecdysozoa</taxon>
        <taxon>Arthropoda</taxon>
        <taxon>Hexapoda</taxon>
        <taxon>Insecta</taxon>
        <taxon>Pterygota</taxon>
        <taxon>Palaeoptera</taxon>
        <taxon>Odonata</taxon>
        <taxon>Epiprocta</taxon>
        <taxon>Anisoptera</taxon>
        <taxon>Libelluloidea</taxon>
        <taxon>Libellulidae</taxon>
        <taxon>Ladona</taxon>
    </lineage>
</organism>
<dbReference type="GO" id="GO:0003729">
    <property type="term" value="F:mRNA binding"/>
    <property type="evidence" value="ECO:0007669"/>
    <property type="project" value="TreeGrafter"/>
</dbReference>
<feature type="compositionally biased region" description="Pro residues" evidence="1">
    <location>
        <begin position="244"/>
        <end position="259"/>
    </location>
</feature>
<proteinExistence type="predicted"/>